<proteinExistence type="predicted"/>
<protein>
    <submittedName>
        <fullName evidence="1">Uncharacterized protein</fullName>
    </submittedName>
</protein>
<organism evidence="1 2">
    <name type="scientific">Frigoriflavimonas asaccharolytica</name>
    <dbReference type="NCBI Taxonomy" id="2735899"/>
    <lineage>
        <taxon>Bacteria</taxon>
        <taxon>Pseudomonadati</taxon>
        <taxon>Bacteroidota</taxon>
        <taxon>Flavobacteriia</taxon>
        <taxon>Flavobacteriales</taxon>
        <taxon>Weeksellaceae</taxon>
        <taxon>Frigoriflavimonas</taxon>
    </lineage>
</organism>
<name>A0A8J8G8Y9_9FLAO</name>
<dbReference type="RefSeq" id="WP_173780065.1">
    <property type="nucleotide sequence ID" value="NZ_JABSNO010000022.1"/>
</dbReference>
<dbReference type="AlphaFoldDB" id="A0A8J8G8Y9"/>
<dbReference type="Proteomes" id="UP000610746">
    <property type="component" value="Unassembled WGS sequence"/>
</dbReference>
<evidence type="ECO:0000313" key="2">
    <source>
        <dbReference type="Proteomes" id="UP000610746"/>
    </source>
</evidence>
<gene>
    <name evidence="1" type="ORF">HNQ03_002597</name>
</gene>
<sequence length="276" mass="32416">MVAGNFIYFCVKIGHGLQIREIGLSVKKYITGNLDSESILIEQINSDEVANPRYGKRKTFINYNNMTIQEKFYSIIDELFKNNPSILKINSGNKVSSILLFKDFINIIKIWKDNLNLAYTPFARKISLDNQMLINDINQNWHNQLPTITEFKEYVSIKYNFEFSTNVLNYVYIYFYITWEVFKDKENVIKFNLQNPYKGLIQLFIQDNIYMHEGIYIGNITMSHSKSINFKLPSIDNDFLDYIDKKCKLVGSDGIPNQEEVNQLWEEFQKPNVADL</sequence>
<evidence type="ECO:0000313" key="1">
    <source>
        <dbReference type="EMBL" id="NRS93506.1"/>
    </source>
</evidence>
<accession>A0A8J8G8Y9</accession>
<reference evidence="1" key="1">
    <citation type="submission" date="2020-05" db="EMBL/GenBank/DDBJ databases">
        <title>Genomic Encyclopedia of Type Strains, Phase IV (KMG-V): Genome sequencing to study the core and pangenomes of soil and plant-associated prokaryotes.</title>
        <authorList>
            <person name="Whitman W."/>
        </authorList>
    </citation>
    <scope>NUCLEOTIDE SEQUENCE</scope>
    <source>
        <strain evidence="1">16F</strain>
    </source>
</reference>
<keyword evidence="2" id="KW-1185">Reference proteome</keyword>
<comment type="caution">
    <text evidence="1">The sequence shown here is derived from an EMBL/GenBank/DDBJ whole genome shotgun (WGS) entry which is preliminary data.</text>
</comment>
<dbReference type="EMBL" id="JABSNO010000022">
    <property type="protein sequence ID" value="NRS93506.1"/>
    <property type="molecule type" value="Genomic_DNA"/>
</dbReference>